<dbReference type="EnsemblPlants" id="MELO3C029964.2.1">
    <property type="protein sequence ID" value="MELO3C029964.2.1"/>
    <property type="gene ID" value="MELO3C029964.2"/>
</dbReference>
<name>A0A9I9E810_CUCME</name>
<dbReference type="Gramene" id="MELO3C029964.2.1">
    <property type="protein sequence ID" value="MELO3C029964.2.1"/>
    <property type="gene ID" value="MELO3C029964.2"/>
</dbReference>
<proteinExistence type="predicted"/>
<organism evidence="1">
    <name type="scientific">Cucumis melo</name>
    <name type="common">Muskmelon</name>
    <dbReference type="NCBI Taxonomy" id="3656"/>
    <lineage>
        <taxon>Eukaryota</taxon>
        <taxon>Viridiplantae</taxon>
        <taxon>Streptophyta</taxon>
        <taxon>Embryophyta</taxon>
        <taxon>Tracheophyta</taxon>
        <taxon>Spermatophyta</taxon>
        <taxon>Magnoliopsida</taxon>
        <taxon>eudicotyledons</taxon>
        <taxon>Gunneridae</taxon>
        <taxon>Pentapetalae</taxon>
        <taxon>rosids</taxon>
        <taxon>fabids</taxon>
        <taxon>Cucurbitales</taxon>
        <taxon>Cucurbitaceae</taxon>
        <taxon>Benincaseae</taxon>
        <taxon>Cucumis</taxon>
    </lineage>
</organism>
<sequence>MLNRFIVELENLQGRHSNFKILKEKKFWERNQSNCNCRMYSIVVGSFILEGCTDVFSLTVRVF</sequence>
<reference evidence="1" key="1">
    <citation type="submission" date="2023-03" db="UniProtKB">
        <authorList>
            <consortium name="EnsemblPlants"/>
        </authorList>
    </citation>
    <scope>IDENTIFICATION</scope>
</reference>
<protein>
    <submittedName>
        <fullName evidence="1">Uncharacterized protein</fullName>
    </submittedName>
</protein>
<dbReference type="AlphaFoldDB" id="A0A9I9E810"/>
<evidence type="ECO:0000313" key="1">
    <source>
        <dbReference type="EnsemblPlants" id="MELO3C029964.2.1"/>
    </source>
</evidence>
<accession>A0A9I9E810</accession>